<accession>A0AAV2W357</accession>
<protein>
    <submittedName>
        <fullName evidence="1">Uncharacterized protein</fullName>
    </submittedName>
</protein>
<dbReference type="EMBL" id="CBUQ010000007">
    <property type="protein sequence ID" value="CDI67999.1"/>
    <property type="molecule type" value="Genomic_DNA"/>
</dbReference>
<dbReference type="Proteomes" id="UP000035645">
    <property type="component" value="Unassembled WGS sequence"/>
</dbReference>
<evidence type="ECO:0000313" key="2">
    <source>
        <dbReference type="Proteomes" id="UP000035645"/>
    </source>
</evidence>
<reference evidence="1 2" key="1">
    <citation type="submission" date="2013-10" db="EMBL/GenBank/DDBJ databases">
        <authorList>
            <person name="Manrique M."/>
        </authorList>
    </citation>
    <scope>NUCLEOTIDE SEQUENCE [LARGE SCALE GENOMIC DNA]</scope>
    <source>
        <strain evidence="1 2">IM386</strain>
    </source>
</reference>
<evidence type="ECO:0000313" key="1">
    <source>
        <dbReference type="EMBL" id="CDI67999.1"/>
    </source>
</evidence>
<proteinExistence type="predicted"/>
<gene>
    <name evidence="1" type="ORF">BANIM336_01320</name>
</gene>
<name>A0AAV2W357_9BIFI</name>
<dbReference type="AlphaFoldDB" id="A0AAV2W357"/>
<sequence length="67" mass="7463">MSMYDVCHAYGQQLSWGNPACVGMRDFPFVGAAVHGRDSFAHGRVGSNDARYQRDDIVCLRLRMNVG</sequence>
<organism evidence="1 2">
    <name type="scientific">Bifidobacterium animalis subsp. animalis IM386</name>
    <dbReference type="NCBI Taxonomy" id="1402194"/>
    <lineage>
        <taxon>Bacteria</taxon>
        <taxon>Bacillati</taxon>
        <taxon>Actinomycetota</taxon>
        <taxon>Actinomycetes</taxon>
        <taxon>Bifidobacteriales</taxon>
        <taxon>Bifidobacteriaceae</taxon>
        <taxon>Bifidobacterium</taxon>
    </lineage>
</organism>
<comment type="caution">
    <text evidence="1">The sequence shown here is derived from an EMBL/GenBank/DDBJ whole genome shotgun (WGS) entry which is preliminary data.</text>
</comment>
<reference evidence="1 2" key="2">
    <citation type="submission" date="2015-01" db="EMBL/GenBank/DDBJ databases">
        <title>Genome sequence of a Bifidobacterium animalis strain.</title>
        <authorList>
            <person name="Bogovic-Matijasic B."/>
            <person name="Hacin B."/>
            <person name="Citar M."/>
            <person name="Svigelj K."/>
            <person name="Stempelj M."/>
            <person name="Rogelj I."/>
        </authorList>
    </citation>
    <scope>NUCLEOTIDE SEQUENCE [LARGE SCALE GENOMIC DNA]</scope>
    <source>
        <strain evidence="1 2">IM386</strain>
    </source>
</reference>